<evidence type="ECO:0000256" key="1">
    <source>
        <dbReference type="SAM" id="MobiDB-lite"/>
    </source>
</evidence>
<dbReference type="AlphaFoldDB" id="A0A286RMA1"/>
<proteinExistence type="predicted"/>
<name>A0A286RMA1_9BACT</name>
<feature type="compositionally biased region" description="Basic and acidic residues" evidence="1">
    <location>
        <begin position="25"/>
        <end position="37"/>
    </location>
</feature>
<organism evidence="2 3">
    <name type="scientific">Thermogutta terrifontis</name>
    <dbReference type="NCBI Taxonomy" id="1331910"/>
    <lineage>
        <taxon>Bacteria</taxon>
        <taxon>Pseudomonadati</taxon>
        <taxon>Planctomycetota</taxon>
        <taxon>Planctomycetia</taxon>
        <taxon>Pirellulales</taxon>
        <taxon>Thermoguttaceae</taxon>
        <taxon>Thermogutta</taxon>
    </lineage>
</organism>
<dbReference type="KEGG" id="ttf:THTE_4497"/>
<evidence type="ECO:0000313" key="3">
    <source>
        <dbReference type="Proteomes" id="UP000215086"/>
    </source>
</evidence>
<protein>
    <submittedName>
        <fullName evidence="2">Uncharacterized protein</fullName>
    </submittedName>
</protein>
<sequence>MAQWFVERQFYLARRAKTKTKKWRVHAEKMRSPEKRKMWGGHC</sequence>
<accession>A0A286RMA1</accession>
<feature type="region of interest" description="Disordered" evidence="1">
    <location>
        <begin position="23"/>
        <end position="43"/>
    </location>
</feature>
<dbReference type="EMBL" id="CP018477">
    <property type="protein sequence ID" value="ASV77098.1"/>
    <property type="molecule type" value="Genomic_DNA"/>
</dbReference>
<reference evidence="2 3" key="1">
    <citation type="journal article" name="Front. Microbiol.">
        <title>Sugar Metabolism of the First Thermophilic Planctomycete Thermogutta terrifontis: Comparative Genomic and Transcriptomic Approaches.</title>
        <authorList>
            <person name="Elcheninov A.G."/>
            <person name="Menzel P."/>
            <person name="Gudbergsdottir S.R."/>
            <person name="Slesarev A.I."/>
            <person name="Kadnikov V.V."/>
            <person name="Krogh A."/>
            <person name="Bonch-Osmolovskaya E.A."/>
            <person name="Peng X."/>
            <person name="Kublanov I.V."/>
        </authorList>
    </citation>
    <scope>NUCLEOTIDE SEQUENCE [LARGE SCALE GENOMIC DNA]</scope>
    <source>
        <strain evidence="2 3">R1</strain>
    </source>
</reference>
<gene>
    <name evidence="2" type="ORF">THTE_4497</name>
</gene>
<dbReference type="Proteomes" id="UP000215086">
    <property type="component" value="Chromosome"/>
</dbReference>
<keyword evidence="3" id="KW-1185">Reference proteome</keyword>
<evidence type="ECO:0000313" key="2">
    <source>
        <dbReference type="EMBL" id="ASV77098.1"/>
    </source>
</evidence>